<protein>
    <recommendedName>
        <fullName evidence="4">NAD(P)-binding domain-containing protein</fullName>
    </recommendedName>
</protein>
<dbReference type="PANTHER" id="PTHR14097:SF8">
    <property type="entry name" value="NAD(P)-BINDING DOMAIN-CONTAINING PROTEIN"/>
    <property type="match status" value="1"/>
</dbReference>
<dbReference type="GeneID" id="19156470"/>
<reference evidence="2 3" key="1">
    <citation type="submission" date="2013-03" db="EMBL/GenBank/DDBJ databases">
        <title>The Genome Sequence of Capronia coronata CBS 617.96.</title>
        <authorList>
            <consortium name="The Broad Institute Genomics Platform"/>
            <person name="Cuomo C."/>
            <person name="de Hoog S."/>
            <person name="Gorbushina A."/>
            <person name="Walker B."/>
            <person name="Young S.K."/>
            <person name="Zeng Q."/>
            <person name="Gargeya S."/>
            <person name="Fitzgerald M."/>
            <person name="Haas B."/>
            <person name="Abouelleil A."/>
            <person name="Allen A.W."/>
            <person name="Alvarado L."/>
            <person name="Arachchi H.M."/>
            <person name="Berlin A.M."/>
            <person name="Chapman S.B."/>
            <person name="Gainer-Dewar J."/>
            <person name="Goldberg J."/>
            <person name="Griggs A."/>
            <person name="Gujja S."/>
            <person name="Hansen M."/>
            <person name="Howarth C."/>
            <person name="Imamovic A."/>
            <person name="Ireland A."/>
            <person name="Larimer J."/>
            <person name="McCowan C."/>
            <person name="Murphy C."/>
            <person name="Pearson M."/>
            <person name="Poon T.W."/>
            <person name="Priest M."/>
            <person name="Roberts A."/>
            <person name="Saif S."/>
            <person name="Shea T."/>
            <person name="Sisk P."/>
            <person name="Sykes S."/>
            <person name="Wortman J."/>
            <person name="Nusbaum C."/>
            <person name="Birren B."/>
        </authorList>
    </citation>
    <scope>NUCLEOTIDE SEQUENCE [LARGE SCALE GENOMIC DNA]</scope>
    <source>
        <strain evidence="2 3">CBS 617.96</strain>
    </source>
</reference>
<dbReference type="SUPFAM" id="SSF51735">
    <property type="entry name" value="NAD(P)-binding Rossmann-fold domains"/>
    <property type="match status" value="1"/>
</dbReference>
<sequence>MVHLILTGATGLIGSSILSHILSLPSGGNITRLSILTRNPTIPLLASTPPPGTPRANQTTRIEVIQHADFSAYPPELLERLQGADACIWALGVSQSDVDADTYVRVTRDFALEAAKAFSELRSSKSKPTKTTDSSAVAGGSEMDGANGNDSLKQRTATTTTTTASGGEEGQRDADEKFKFIYVSGEGATLHPRAWTPIFGRVKGETEAALLALSKTQPFASTLAVYSVRPAAVDGHNQPWLWRDILNHHRSWSQRMLVSSALPPIRWASWAGLARSWHSPTEELGRVLVEMAVDESRALYSGPGVEGEGRTLGNIALRRLAREKK</sequence>
<name>W9YU76_9EURO</name>
<evidence type="ECO:0008006" key="4">
    <source>
        <dbReference type="Google" id="ProtNLM"/>
    </source>
</evidence>
<dbReference type="OrthoDB" id="9975943at2759"/>
<gene>
    <name evidence="2" type="ORF">A1O1_01568</name>
</gene>
<dbReference type="eggNOG" id="ENOG502S03H">
    <property type="taxonomic scope" value="Eukaryota"/>
</dbReference>
<comment type="caution">
    <text evidence="2">The sequence shown here is derived from an EMBL/GenBank/DDBJ whole genome shotgun (WGS) entry which is preliminary data.</text>
</comment>
<dbReference type="RefSeq" id="XP_007720671.1">
    <property type="nucleotide sequence ID" value="XM_007722481.1"/>
</dbReference>
<dbReference type="PANTHER" id="PTHR14097">
    <property type="entry name" value="OXIDOREDUCTASE HTATIP2"/>
    <property type="match status" value="1"/>
</dbReference>
<feature type="region of interest" description="Disordered" evidence="1">
    <location>
        <begin position="121"/>
        <end position="172"/>
    </location>
</feature>
<proteinExistence type="predicted"/>
<keyword evidence="3" id="KW-1185">Reference proteome</keyword>
<dbReference type="Gene3D" id="3.40.50.720">
    <property type="entry name" value="NAD(P)-binding Rossmann-like Domain"/>
    <property type="match status" value="1"/>
</dbReference>
<evidence type="ECO:0000313" key="3">
    <source>
        <dbReference type="Proteomes" id="UP000019484"/>
    </source>
</evidence>
<evidence type="ECO:0000313" key="2">
    <source>
        <dbReference type="EMBL" id="EXJ96442.1"/>
    </source>
</evidence>
<organism evidence="2 3">
    <name type="scientific">Capronia coronata CBS 617.96</name>
    <dbReference type="NCBI Taxonomy" id="1182541"/>
    <lineage>
        <taxon>Eukaryota</taxon>
        <taxon>Fungi</taxon>
        <taxon>Dikarya</taxon>
        <taxon>Ascomycota</taxon>
        <taxon>Pezizomycotina</taxon>
        <taxon>Eurotiomycetes</taxon>
        <taxon>Chaetothyriomycetidae</taxon>
        <taxon>Chaetothyriales</taxon>
        <taxon>Herpotrichiellaceae</taxon>
        <taxon>Capronia</taxon>
    </lineage>
</organism>
<dbReference type="HOGENOM" id="CLU_071330_5_0_1"/>
<dbReference type="Proteomes" id="UP000019484">
    <property type="component" value="Unassembled WGS sequence"/>
</dbReference>
<dbReference type="AlphaFoldDB" id="W9YU76"/>
<dbReference type="EMBL" id="AMWN01000001">
    <property type="protein sequence ID" value="EXJ96442.1"/>
    <property type="molecule type" value="Genomic_DNA"/>
</dbReference>
<accession>W9YU76</accession>
<evidence type="ECO:0000256" key="1">
    <source>
        <dbReference type="SAM" id="MobiDB-lite"/>
    </source>
</evidence>
<dbReference type="InterPro" id="IPR036291">
    <property type="entry name" value="NAD(P)-bd_dom_sf"/>
</dbReference>